<dbReference type="Pfam" id="PF17863">
    <property type="entry name" value="AAA_lid_2"/>
    <property type="match status" value="1"/>
</dbReference>
<comment type="caution">
    <text evidence="2">The sequence shown here is derived from an EMBL/GenBank/DDBJ whole genome shotgun (WGS) entry which is preliminary data.</text>
</comment>
<dbReference type="SMART" id="SM00382">
    <property type="entry name" value="AAA"/>
    <property type="match status" value="1"/>
</dbReference>
<dbReference type="CDD" id="cd00009">
    <property type="entry name" value="AAA"/>
    <property type="match status" value="1"/>
</dbReference>
<evidence type="ECO:0000259" key="1">
    <source>
        <dbReference type="SMART" id="SM00382"/>
    </source>
</evidence>
<protein>
    <submittedName>
        <fullName evidence="2">MoxR family ATPase</fullName>
    </submittedName>
</protein>
<dbReference type="InterPro" id="IPR011703">
    <property type="entry name" value="ATPase_AAA-3"/>
</dbReference>
<reference evidence="2 3" key="1">
    <citation type="submission" date="2020-08" db="EMBL/GenBank/DDBJ databases">
        <title>Genome public.</title>
        <authorList>
            <person name="Liu C."/>
            <person name="Sun Q."/>
        </authorList>
    </citation>
    <scope>NUCLEOTIDE SEQUENCE [LARGE SCALE GENOMIC DNA]</scope>
    <source>
        <strain evidence="2 3">NSJ-35</strain>
    </source>
</reference>
<dbReference type="EMBL" id="JACOON010000002">
    <property type="protein sequence ID" value="MBC5647486.1"/>
    <property type="molecule type" value="Genomic_DNA"/>
</dbReference>
<dbReference type="Pfam" id="PF07726">
    <property type="entry name" value="AAA_3"/>
    <property type="match status" value="1"/>
</dbReference>
<gene>
    <name evidence="2" type="ORF">H8S18_03985</name>
</gene>
<dbReference type="SUPFAM" id="SSF52540">
    <property type="entry name" value="P-loop containing nucleoside triphosphate hydrolases"/>
    <property type="match status" value="1"/>
</dbReference>
<dbReference type="Proteomes" id="UP000606889">
    <property type="component" value="Unassembled WGS sequence"/>
</dbReference>
<proteinExistence type="predicted"/>
<organism evidence="2 3">
    <name type="scientific">Christensenella tenuis</name>
    <dbReference type="NCBI Taxonomy" id="2763033"/>
    <lineage>
        <taxon>Bacteria</taxon>
        <taxon>Bacillati</taxon>
        <taxon>Bacillota</taxon>
        <taxon>Clostridia</taxon>
        <taxon>Christensenellales</taxon>
        <taxon>Christensenellaceae</taxon>
        <taxon>Christensenella</taxon>
    </lineage>
</organism>
<accession>A0ABR7ECH9</accession>
<dbReference type="PIRSF" id="PIRSF002849">
    <property type="entry name" value="AAA_ATPase_chaperone_MoxR_prd"/>
    <property type="match status" value="1"/>
</dbReference>
<keyword evidence="3" id="KW-1185">Reference proteome</keyword>
<dbReference type="Gene3D" id="1.10.8.80">
    <property type="entry name" value="Magnesium chelatase subunit I, C-Terminal domain"/>
    <property type="match status" value="1"/>
</dbReference>
<evidence type="ECO:0000313" key="3">
    <source>
        <dbReference type="Proteomes" id="UP000606889"/>
    </source>
</evidence>
<dbReference type="InterPro" id="IPR003593">
    <property type="entry name" value="AAA+_ATPase"/>
</dbReference>
<dbReference type="InterPro" id="IPR041628">
    <property type="entry name" value="ChlI/MoxR_AAA_lid"/>
</dbReference>
<sequence length="311" mass="33907">MEISDLIVAEVGKSFVGNDTAIRKILFTLLAGGHVLLEDLPGVGKTTLAMAFSKVLKLSCHRIQFTPDIMPADVTGFTMLRQDTQAMEYRAGAVMCNLLLADEINRASTRTQSALLEAMEENAVTVDGVTHALPQPFMVIATQNPSGSSGTQLLPESQTDRFMMRLSLGYPDEKAELEMLLRKHGEGEAEPVVRLTSAAGLLEMRRQVSEIYVAKAIYRYILRLVRATRSHESVAQGASPRGSVALMALSQASAYVAGRDFVIPEDVQGIYTDCIAHRLILKAQAKHDGVSPESVLTDILDSTEAPHLRLK</sequence>
<dbReference type="PANTHER" id="PTHR42759">
    <property type="entry name" value="MOXR FAMILY PROTEIN"/>
    <property type="match status" value="1"/>
</dbReference>
<dbReference type="Gene3D" id="3.40.50.300">
    <property type="entry name" value="P-loop containing nucleotide triphosphate hydrolases"/>
    <property type="match status" value="1"/>
</dbReference>
<dbReference type="InterPro" id="IPR050764">
    <property type="entry name" value="CbbQ/NirQ/NorQ/GpvN"/>
</dbReference>
<feature type="domain" description="AAA+ ATPase" evidence="1">
    <location>
        <begin position="31"/>
        <end position="172"/>
    </location>
</feature>
<dbReference type="PANTHER" id="PTHR42759:SF5">
    <property type="entry name" value="METHANOL DEHYDROGENASE REGULATOR"/>
    <property type="match status" value="1"/>
</dbReference>
<dbReference type="InterPro" id="IPR027417">
    <property type="entry name" value="P-loop_NTPase"/>
</dbReference>
<evidence type="ECO:0000313" key="2">
    <source>
        <dbReference type="EMBL" id="MBC5647486.1"/>
    </source>
</evidence>
<name>A0ABR7ECH9_9FIRM</name>